<proteinExistence type="predicted"/>
<dbReference type="InterPro" id="IPR016047">
    <property type="entry name" value="M23ase_b-sheet_dom"/>
</dbReference>
<sequence length="49" mass="5272">MSADTPIAKVGSTGRSTGPHLHFEVRRNGQAVNPLNYLNAGKRLQQLLG</sequence>
<dbReference type="Proteomes" id="UP001222118">
    <property type="component" value="Chromosome"/>
</dbReference>
<dbReference type="SUPFAM" id="SSF51261">
    <property type="entry name" value="Duplicated hybrid motif"/>
    <property type="match status" value="1"/>
</dbReference>
<gene>
    <name evidence="3" type="ORF">PSQ90_15620</name>
</gene>
<evidence type="ECO:0000313" key="4">
    <source>
        <dbReference type="Proteomes" id="UP001222118"/>
    </source>
</evidence>
<dbReference type="CDD" id="cd12797">
    <property type="entry name" value="M23_peptidase"/>
    <property type="match status" value="1"/>
</dbReference>
<feature type="domain" description="M23ase beta-sheet core" evidence="2">
    <location>
        <begin position="3"/>
        <end position="34"/>
    </location>
</feature>
<dbReference type="PANTHER" id="PTHR21666:SF270">
    <property type="entry name" value="MUREIN HYDROLASE ACTIVATOR ENVC"/>
    <property type="match status" value="1"/>
</dbReference>
<protein>
    <submittedName>
        <fullName evidence="3">M23 family metallopeptidase</fullName>
    </submittedName>
</protein>
<feature type="region of interest" description="Disordered" evidence="1">
    <location>
        <begin position="1"/>
        <end position="21"/>
    </location>
</feature>
<accession>A0ABY7YWW5</accession>
<evidence type="ECO:0000259" key="2">
    <source>
        <dbReference type="Pfam" id="PF01551"/>
    </source>
</evidence>
<dbReference type="InterPro" id="IPR050570">
    <property type="entry name" value="Cell_wall_metabolism_enzyme"/>
</dbReference>
<reference evidence="3 4" key="1">
    <citation type="submission" date="2023-02" db="EMBL/GenBank/DDBJ databases">
        <title>Devosia chondri sp. nov., isolated from the phycosphere of marine algae.</title>
        <authorList>
            <person name="Kim J.M."/>
            <person name="Lee J.K."/>
            <person name="Choi B.J."/>
            <person name="Bayburt H."/>
            <person name="Jeon C.O."/>
        </authorList>
    </citation>
    <scope>NUCLEOTIDE SEQUENCE [LARGE SCALE GENOMIC DNA]</scope>
    <source>
        <strain evidence="3 4">G2-5</strain>
    </source>
</reference>
<evidence type="ECO:0000256" key="1">
    <source>
        <dbReference type="SAM" id="MobiDB-lite"/>
    </source>
</evidence>
<organism evidence="3 4">
    <name type="scientific">Devosia rhodophyticola</name>
    <dbReference type="NCBI Taxonomy" id="3026423"/>
    <lineage>
        <taxon>Bacteria</taxon>
        <taxon>Pseudomonadati</taxon>
        <taxon>Pseudomonadota</taxon>
        <taxon>Alphaproteobacteria</taxon>
        <taxon>Hyphomicrobiales</taxon>
        <taxon>Devosiaceae</taxon>
        <taxon>Devosia</taxon>
    </lineage>
</organism>
<evidence type="ECO:0000313" key="3">
    <source>
        <dbReference type="EMBL" id="WDR05667.1"/>
    </source>
</evidence>
<dbReference type="Pfam" id="PF01551">
    <property type="entry name" value="Peptidase_M23"/>
    <property type="match status" value="1"/>
</dbReference>
<dbReference type="Gene3D" id="2.70.70.10">
    <property type="entry name" value="Glucose Permease (Domain IIA)"/>
    <property type="match status" value="1"/>
</dbReference>
<dbReference type="InterPro" id="IPR011055">
    <property type="entry name" value="Dup_hybrid_motif"/>
</dbReference>
<dbReference type="PANTHER" id="PTHR21666">
    <property type="entry name" value="PEPTIDASE-RELATED"/>
    <property type="match status" value="1"/>
</dbReference>
<dbReference type="EMBL" id="CP118247">
    <property type="protein sequence ID" value="WDR05667.1"/>
    <property type="molecule type" value="Genomic_DNA"/>
</dbReference>
<keyword evidence="4" id="KW-1185">Reference proteome</keyword>
<name>A0ABY7YWW5_9HYPH</name>